<dbReference type="EMBL" id="NHSF01000056">
    <property type="protein sequence ID" value="MBK5930687.1"/>
    <property type="molecule type" value="Genomic_DNA"/>
</dbReference>
<feature type="region of interest" description="Disordered" evidence="1">
    <location>
        <begin position="1"/>
        <end position="79"/>
    </location>
</feature>
<dbReference type="Pfam" id="PF08212">
    <property type="entry name" value="Lipocalin_2"/>
    <property type="match status" value="1"/>
</dbReference>
<gene>
    <name evidence="3" type="ORF">CCR82_09175</name>
</gene>
<organism evidence="3 4">
    <name type="scientific">Halochromatium salexigens</name>
    <name type="common">Chromatium salexigens</name>
    <dbReference type="NCBI Taxonomy" id="49447"/>
    <lineage>
        <taxon>Bacteria</taxon>
        <taxon>Pseudomonadati</taxon>
        <taxon>Pseudomonadota</taxon>
        <taxon>Gammaproteobacteria</taxon>
        <taxon>Chromatiales</taxon>
        <taxon>Chromatiaceae</taxon>
        <taxon>Halochromatium</taxon>
    </lineage>
</organism>
<sequence>MLAPSYDLPLRHRHRRYDSHDLIPNATEPKPPRSQDSIMTDRPPPKVRNGLTGGRRSARRSTKPETAQSGDNRSAQELSDWAEEIYTAPPGNRHREDVDAQVTVSTRLRKPRVHLTAPNTVAYLDLKRYMGRWYEIARLPYFTQRRCTQDVQADYRLGDDGVVYVTNRCTHTDGGIGTAKGIARVVDRGSNARFEISFRMLYGVHVLWDHYWVIGLGDEYEYALVGQPSRRRGWVLSRAPEPSEAEVQQWLAEFADKGFPADAFERTRQTSASRQA</sequence>
<dbReference type="PANTHER" id="PTHR10612:SF34">
    <property type="entry name" value="APOLIPOPROTEIN D"/>
    <property type="match status" value="1"/>
</dbReference>
<dbReference type="InterPro" id="IPR022272">
    <property type="entry name" value="Lipocalin_CS"/>
</dbReference>
<accession>A0AAJ0UFV3</accession>
<reference evidence="3" key="2">
    <citation type="journal article" date="2020" name="Microorganisms">
        <title>Osmotic Adaptation and Compatible Solute Biosynthesis of Phototrophic Bacteria as Revealed from Genome Analyses.</title>
        <authorList>
            <person name="Imhoff J.F."/>
            <person name="Rahn T."/>
            <person name="Kunzel S."/>
            <person name="Keller A."/>
            <person name="Neulinger S.C."/>
        </authorList>
    </citation>
    <scope>NUCLEOTIDE SEQUENCE</scope>
    <source>
        <strain evidence="3">DSM 4395</strain>
    </source>
</reference>
<dbReference type="Proteomes" id="UP001296967">
    <property type="component" value="Unassembled WGS sequence"/>
</dbReference>
<proteinExistence type="predicted"/>
<dbReference type="SUPFAM" id="SSF50814">
    <property type="entry name" value="Lipocalins"/>
    <property type="match status" value="1"/>
</dbReference>
<evidence type="ECO:0000313" key="4">
    <source>
        <dbReference type="Proteomes" id="UP001296967"/>
    </source>
</evidence>
<dbReference type="InterPro" id="IPR000566">
    <property type="entry name" value="Lipocln_cytosolic_FA-bd_dom"/>
</dbReference>
<dbReference type="PROSITE" id="PS00213">
    <property type="entry name" value="LIPOCALIN"/>
    <property type="match status" value="1"/>
</dbReference>
<keyword evidence="4" id="KW-1185">Reference proteome</keyword>
<evidence type="ECO:0000313" key="3">
    <source>
        <dbReference type="EMBL" id="MBK5930687.1"/>
    </source>
</evidence>
<dbReference type="PANTHER" id="PTHR10612">
    <property type="entry name" value="APOLIPOPROTEIN D"/>
    <property type="match status" value="1"/>
</dbReference>
<feature type="domain" description="Lipocalin/cytosolic fatty-acid binding" evidence="2">
    <location>
        <begin position="124"/>
        <end position="269"/>
    </location>
</feature>
<reference evidence="3" key="1">
    <citation type="submission" date="2017-05" db="EMBL/GenBank/DDBJ databases">
        <authorList>
            <person name="Imhoff J.F."/>
            <person name="Rahn T."/>
            <person name="Kuenzel S."/>
            <person name="Neulinger S.C."/>
        </authorList>
    </citation>
    <scope>NUCLEOTIDE SEQUENCE</scope>
    <source>
        <strain evidence="3">DSM 4395</strain>
    </source>
</reference>
<evidence type="ECO:0000256" key="1">
    <source>
        <dbReference type="SAM" id="MobiDB-lite"/>
    </source>
</evidence>
<dbReference type="GO" id="GO:0006950">
    <property type="term" value="P:response to stress"/>
    <property type="evidence" value="ECO:0007669"/>
    <property type="project" value="UniProtKB-ARBA"/>
</dbReference>
<feature type="compositionally biased region" description="Polar residues" evidence="1">
    <location>
        <begin position="64"/>
        <end position="77"/>
    </location>
</feature>
<dbReference type="Gene3D" id="2.40.128.20">
    <property type="match status" value="1"/>
</dbReference>
<dbReference type="CDD" id="cd19438">
    <property type="entry name" value="lipocalin_Blc-like"/>
    <property type="match status" value="1"/>
</dbReference>
<protein>
    <recommendedName>
        <fullName evidence="2">Lipocalin/cytosolic fatty-acid binding domain-containing protein</fullName>
    </recommendedName>
</protein>
<comment type="caution">
    <text evidence="3">The sequence shown here is derived from an EMBL/GenBank/DDBJ whole genome shotgun (WGS) entry which is preliminary data.</text>
</comment>
<dbReference type="InterPro" id="IPR012674">
    <property type="entry name" value="Calycin"/>
</dbReference>
<evidence type="ECO:0000259" key="2">
    <source>
        <dbReference type="Pfam" id="PF08212"/>
    </source>
</evidence>
<name>A0AAJ0UFV3_HALSE</name>
<dbReference type="AlphaFoldDB" id="A0AAJ0UFV3"/>
<dbReference type="InterPro" id="IPR047202">
    <property type="entry name" value="Lipocalin_Blc-like_dom"/>
</dbReference>